<gene>
    <name evidence="1" type="ORF">TDIB3V08_LOCUS1415</name>
</gene>
<reference evidence="1" key="1">
    <citation type="submission" date="2020-11" db="EMBL/GenBank/DDBJ databases">
        <authorList>
            <person name="Tran Van P."/>
        </authorList>
    </citation>
    <scope>NUCLEOTIDE SEQUENCE</scope>
</reference>
<sequence length="74" mass="8048">MALRKELATQNEGQPLDINTMDFRQVSEDIVLAMKKRVYSNVTSQSGTTTNALEDLERLSVLTSSPSVASTSTA</sequence>
<dbReference type="AlphaFoldDB" id="A0A7R8Z3T7"/>
<organism evidence="1">
    <name type="scientific">Timema douglasi</name>
    <name type="common">Walking stick</name>
    <dbReference type="NCBI Taxonomy" id="61478"/>
    <lineage>
        <taxon>Eukaryota</taxon>
        <taxon>Metazoa</taxon>
        <taxon>Ecdysozoa</taxon>
        <taxon>Arthropoda</taxon>
        <taxon>Hexapoda</taxon>
        <taxon>Insecta</taxon>
        <taxon>Pterygota</taxon>
        <taxon>Neoptera</taxon>
        <taxon>Polyneoptera</taxon>
        <taxon>Phasmatodea</taxon>
        <taxon>Timematodea</taxon>
        <taxon>Timematoidea</taxon>
        <taxon>Timematidae</taxon>
        <taxon>Timema</taxon>
    </lineage>
</organism>
<dbReference type="EMBL" id="OA564625">
    <property type="protein sequence ID" value="CAD7195007.1"/>
    <property type="molecule type" value="Genomic_DNA"/>
</dbReference>
<evidence type="ECO:0000313" key="1">
    <source>
        <dbReference type="EMBL" id="CAD7195007.1"/>
    </source>
</evidence>
<protein>
    <submittedName>
        <fullName evidence="1">Uncharacterized protein</fullName>
    </submittedName>
</protein>
<proteinExistence type="predicted"/>
<accession>A0A7R8Z3T7</accession>
<name>A0A7R8Z3T7_TIMDO</name>